<name>A0A0G4HT61_9ALVE</name>
<feature type="region of interest" description="Disordered" evidence="1">
    <location>
        <begin position="77"/>
        <end position="153"/>
    </location>
</feature>
<organism evidence="2">
    <name type="scientific">Chromera velia CCMP2878</name>
    <dbReference type="NCBI Taxonomy" id="1169474"/>
    <lineage>
        <taxon>Eukaryota</taxon>
        <taxon>Sar</taxon>
        <taxon>Alveolata</taxon>
        <taxon>Colpodellida</taxon>
        <taxon>Chromeraceae</taxon>
        <taxon>Chromera</taxon>
    </lineage>
</organism>
<evidence type="ECO:0000313" key="2">
    <source>
        <dbReference type="EMBL" id="CEM47506.1"/>
    </source>
</evidence>
<accession>A0A0G4HT61</accession>
<sequence length="534" mass="59079">MLEFSHRQQALHLQAGDVWRQFLRDFHEASQNTNAPIPPPLPPGVVGTERFRPSTDALGGTMDDFLTAQQRASMSAAAAASGGGVPGAPGYPLGSEEEPEDLSSIWTEEAGQGRGFSSSGGDRGGGGGSAGGGSRRGSRSGSRGGGGGNPLNRGPTAFVGGSLLYGCSHSLAENTLAVAKLSEGPVSEAKAVETQTIPGATPGSIPNPVAIPDRVNNSETTHKRTGLTDERPVPTFRQALIWRTHGPSLTDAKLACIADISRSLRDRNFEFWLLWDTVHGAWSEQQRRWLTEIGWNVFFYTAENVEAFYPQVWESARKMLKRNNVTNKELQRPNYWLTEPSTVYALSMIAYNFDRRFDFVWVHEDDIFFSGALASFFDFYDPNVQNEEGAREGKYADLIGSFEKKTEGWWDNKFRKFVDKDLPSSVKLVYNHAHLVRFSSRLIDILQMLLREPKDRWRSPKPMVETLLSVTRDFEEPDFIENAAYEQIAIQMASRGDAGALEALWVLWVSPLPFAARKLMEALVELAVSTRASV</sequence>
<dbReference type="AlphaFoldDB" id="A0A0G4HT61"/>
<dbReference type="VEuPathDB" id="CryptoDB:Cvel_31232"/>
<feature type="compositionally biased region" description="Gly residues" evidence="1">
    <location>
        <begin position="121"/>
        <end position="135"/>
    </location>
</feature>
<gene>
    <name evidence="2" type="ORF">Cvel_31232</name>
</gene>
<reference evidence="2" key="1">
    <citation type="submission" date="2014-11" db="EMBL/GenBank/DDBJ databases">
        <authorList>
            <person name="Otto D Thomas"/>
            <person name="Naeem Raeece"/>
        </authorList>
    </citation>
    <scope>NUCLEOTIDE SEQUENCE</scope>
</reference>
<evidence type="ECO:0000256" key="1">
    <source>
        <dbReference type="SAM" id="MobiDB-lite"/>
    </source>
</evidence>
<proteinExistence type="predicted"/>
<protein>
    <submittedName>
        <fullName evidence="2">Uncharacterized protein</fullName>
    </submittedName>
</protein>
<feature type="compositionally biased region" description="Basic and acidic residues" evidence="1">
    <location>
        <begin position="220"/>
        <end position="229"/>
    </location>
</feature>
<dbReference type="EMBL" id="CDMZ01003766">
    <property type="protein sequence ID" value="CEM47506.1"/>
    <property type="molecule type" value="Genomic_DNA"/>
</dbReference>
<feature type="region of interest" description="Disordered" evidence="1">
    <location>
        <begin position="197"/>
        <end position="229"/>
    </location>
</feature>